<evidence type="ECO:0000313" key="3">
    <source>
        <dbReference type="EMBL" id="OUD09494.1"/>
    </source>
</evidence>
<organism evidence="3 4">
    <name type="scientific">Marivivens niveibacter</name>
    <dbReference type="NCBI Taxonomy" id="1930667"/>
    <lineage>
        <taxon>Bacteria</taxon>
        <taxon>Pseudomonadati</taxon>
        <taxon>Pseudomonadota</taxon>
        <taxon>Alphaproteobacteria</taxon>
        <taxon>Rhodobacterales</taxon>
        <taxon>Paracoccaceae</taxon>
        <taxon>Marivivens group</taxon>
        <taxon>Marivivens</taxon>
    </lineage>
</organism>
<feature type="domain" description="EamA" evidence="2">
    <location>
        <begin position="2"/>
        <end position="131"/>
    </location>
</feature>
<keyword evidence="1" id="KW-0812">Transmembrane</keyword>
<feature type="transmembrane region" description="Helical" evidence="1">
    <location>
        <begin position="233"/>
        <end position="249"/>
    </location>
</feature>
<feature type="transmembrane region" description="Helical" evidence="1">
    <location>
        <begin position="255"/>
        <end position="273"/>
    </location>
</feature>
<feature type="transmembrane region" description="Helical" evidence="1">
    <location>
        <begin position="30"/>
        <end position="48"/>
    </location>
</feature>
<feature type="domain" description="EamA" evidence="2">
    <location>
        <begin position="143"/>
        <end position="270"/>
    </location>
</feature>
<dbReference type="SUPFAM" id="SSF103481">
    <property type="entry name" value="Multidrug resistance efflux transporter EmrE"/>
    <property type="match status" value="2"/>
</dbReference>
<accession>A0A251WZK0</accession>
<proteinExistence type="predicted"/>
<dbReference type="InterPro" id="IPR037185">
    <property type="entry name" value="EmrE-like"/>
</dbReference>
<keyword evidence="4" id="KW-1185">Reference proteome</keyword>
<dbReference type="AlphaFoldDB" id="A0A251WZK0"/>
<dbReference type="EMBL" id="MSPP01000002">
    <property type="protein sequence ID" value="OUD09494.1"/>
    <property type="molecule type" value="Genomic_DNA"/>
</dbReference>
<dbReference type="PANTHER" id="PTHR22911:SF135">
    <property type="entry name" value="BLR4310 PROTEIN"/>
    <property type="match status" value="1"/>
</dbReference>
<gene>
    <name evidence="3" type="ORF">BVC71_06490</name>
</gene>
<protein>
    <recommendedName>
        <fullName evidence="2">EamA domain-containing protein</fullName>
    </recommendedName>
</protein>
<dbReference type="PANTHER" id="PTHR22911">
    <property type="entry name" value="ACYL-MALONYL CONDENSING ENZYME-RELATED"/>
    <property type="match status" value="1"/>
</dbReference>
<dbReference type="OrthoDB" id="7165334at2"/>
<keyword evidence="1" id="KW-0472">Membrane</keyword>
<feature type="transmembrane region" description="Helical" evidence="1">
    <location>
        <begin position="201"/>
        <end position="221"/>
    </location>
</feature>
<feature type="transmembrane region" description="Helical" evidence="1">
    <location>
        <begin position="140"/>
        <end position="158"/>
    </location>
</feature>
<dbReference type="Pfam" id="PF00892">
    <property type="entry name" value="EamA"/>
    <property type="match status" value="2"/>
</dbReference>
<keyword evidence="1" id="KW-1133">Transmembrane helix</keyword>
<feature type="transmembrane region" description="Helical" evidence="1">
    <location>
        <begin position="79"/>
        <end position="108"/>
    </location>
</feature>
<sequence length="281" mass="30275">MILSMAGFAIEDSFIKYATLTDRQIPHGQLIVMVAASGMVFFGAMTAFRRQPLFPAELLSKPLLIRGGFEIMGRLSYTLAFILAPLITATAILQATPLVVVAGAALFLGEKVGPRQWAAVVLGFFGVMLILRPWGAQFDFLTILAVLGMIGFAGRDLATRASPARLSNWQLGFIGYTMFTLAGLIIWGLQGGFTQISGAAMTYITIAAMGGITGYFALTVAMRTGDVGAVTPWRYTRLIIGAILVLIMFGEPIDLPTIIGSVIVVGSGIFTMIRRRQRQQT</sequence>
<evidence type="ECO:0000313" key="4">
    <source>
        <dbReference type="Proteomes" id="UP000194664"/>
    </source>
</evidence>
<reference evidence="3 4" key="1">
    <citation type="submission" date="2016-12" db="EMBL/GenBank/DDBJ databases">
        <title>The draft genome sequence of HSLHS2.</title>
        <authorList>
            <person name="Hu D."/>
            <person name="Wang L."/>
            <person name="Shao Z."/>
        </authorList>
    </citation>
    <scope>NUCLEOTIDE SEQUENCE [LARGE SCALE GENOMIC DNA]</scope>
    <source>
        <strain evidence="3">MCCC 1A06712</strain>
    </source>
</reference>
<feature type="transmembrane region" description="Helical" evidence="1">
    <location>
        <begin position="117"/>
        <end position="134"/>
    </location>
</feature>
<evidence type="ECO:0000259" key="2">
    <source>
        <dbReference type="Pfam" id="PF00892"/>
    </source>
</evidence>
<dbReference type="InterPro" id="IPR000620">
    <property type="entry name" value="EamA_dom"/>
</dbReference>
<dbReference type="Proteomes" id="UP000194664">
    <property type="component" value="Unassembled WGS sequence"/>
</dbReference>
<feature type="transmembrane region" description="Helical" evidence="1">
    <location>
        <begin position="170"/>
        <end position="189"/>
    </location>
</feature>
<name>A0A251WZK0_9RHOB</name>
<dbReference type="GO" id="GO:0016020">
    <property type="term" value="C:membrane"/>
    <property type="evidence" value="ECO:0007669"/>
    <property type="project" value="InterPro"/>
</dbReference>
<comment type="caution">
    <text evidence="3">The sequence shown here is derived from an EMBL/GenBank/DDBJ whole genome shotgun (WGS) entry which is preliminary data.</text>
</comment>
<evidence type="ECO:0000256" key="1">
    <source>
        <dbReference type="SAM" id="Phobius"/>
    </source>
</evidence>